<dbReference type="Proteomes" id="UP001568698">
    <property type="component" value="Unassembled WGS sequence"/>
</dbReference>
<dbReference type="Pfam" id="PF10861">
    <property type="entry name" value="DUF2784"/>
    <property type="match status" value="1"/>
</dbReference>
<name>A0ABV4K523_9BACT</name>
<sequence>MTDGTPAFWADAVLVVHFGIAAFLALGLPVIWIGAAAGWRFVRNPWFRWSHAGLMGVVLAETVAGKLCPLTVWEAALRRAAGEGGDAPASFVGYWLGRVLFHYFDPVWFGVAYGLFFGLIVLTLFLVPVQWAAKPAASRDTTTSNNSG</sequence>
<feature type="transmembrane region" description="Helical" evidence="1">
    <location>
        <begin position="107"/>
        <end position="129"/>
    </location>
</feature>
<dbReference type="RefSeq" id="WP_371386644.1">
    <property type="nucleotide sequence ID" value="NZ_JBGLYH010000025.1"/>
</dbReference>
<keyword evidence="1" id="KW-0812">Transmembrane</keyword>
<keyword evidence="1" id="KW-0472">Membrane</keyword>
<organism evidence="2 3">
    <name type="scientific">Pseudodesulfovibrio karagichevae</name>
    <dbReference type="NCBI Taxonomy" id="3239305"/>
    <lineage>
        <taxon>Bacteria</taxon>
        <taxon>Pseudomonadati</taxon>
        <taxon>Thermodesulfobacteriota</taxon>
        <taxon>Desulfovibrionia</taxon>
        <taxon>Desulfovibrionales</taxon>
        <taxon>Desulfovibrionaceae</taxon>
    </lineage>
</organism>
<proteinExistence type="predicted"/>
<protein>
    <submittedName>
        <fullName evidence="2">DUF2784 domain-containing protein</fullName>
    </submittedName>
</protein>
<evidence type="ECO:0000256" key="1">
    <source>
        <dbReference type="SAM" id="Phobius"/>
    </source>
</evidence>
<dbReference type="InterPro" id="IPR021218">
    <property type="entry name" value="DUF2784"/>
</dbReference>
<comment type="caution">
    <text evidence="2">The sequence shown here is derived from an EMBL/GenBank/DDBJ whole genome shotgun (WGS) entry which is preliminary data.</text>
</comment>
<keyword evidence="3" id="KW-1185">Reference proteome</keyword>
<dbReference type="EMBL" id="JBGLYH010000025">
    <property type="protein sequence ID" value="MEZ7197125.1"/>
    <property type="molecule type" value="Genomic_DNA"/>
</dbReference>
<accession>A0ABV4K523</accession>
<gene>
    <name evidence="2" type="ORF">AB6M95_10230</name>
</gene>
<evidence type="ECO:0000313" key="3">
    <source>
        <dbReference type="Proteomes" id="UP001568698"/>
    </source>
</evidence>
<feature type="transmembrane region" description="Helical" evidence="1">
    <location>
        <begin position="12"/>
        <end position="34"/>
    </location>
</feature>
<reference evidence="2 3" key="1">
    <citation type="submission" date="2024-08" db="EMBL/GenBank/DDBJ databases">
        <title>Sulfate-reducing bacteria isolated from formation water of the oil field in Kazakhstan and description of Pseudodesulfovibrio sp.</title>
        <authorList>
            <person name="Bidzhieva S.K."/>
            <person name="Tourova T.P."/>
            <person name="Grouzdev D.S."/>
            <person name="Beletsky A.V."/>
            <person name="Sokolova D.S."/>
            <person name="Samigullina S.R."/>
            <person name="Poltaraus A.B."/>
            <person name="Avtukh A.N."/>
            <person name="Tereshina V.M."/>
            <person name="Zhaparov N.S."/>
            <person name="Mardanov A.V."/>
            <person name="Nazina T.N."/>
        </authorList>
    </citation>
    <scope>NUCLEOTIDE SEQUENCE [LARGE SCALE GENOMIC DNA]</scope>
    <source>
        <strain evidence="2 3">9FUS</strain>
    </source>
</reference>
<evidence type="ECO:0000313" key="2">
    <source>
        <dbReference type="EMBL" id="MEZ7197125.1"/>
    </source>
</evidence>
<keyword evidence="1" id="KW-1133">Transmembrane helix</keyword>